<protein>
    <submittedName>
        <fullName evidence="4">Uncharacterized protein</fullName>
    </submittedName>
</protein>
<evidence type="ECO:0000313" key="5">
    <source>
        <dbReference type="Proteomes" id="UP000499080"/>
    </source>
</evidence>
<evidence type="ECO:0000313" key="3">
    <source>
        <dbReference type="EMBL" id="GBN39061.1"/>
    </source>
</evidence>
<evidence type="ECO:0000313" key="2">
    <source>
        <dbReference type="EMBL" id="GBN24403.1"/>
    </source>
</evidence>
<accession>A0A4Y2NJJ4</accession>
<gene>
    <name evidence="3" type="ORF">AVEN_14455_1</name>
    <name evidence="2" type="ORF">AVEN_249422_1</name>
    <name evidence="4" type="ORF">AVEN_95186_1</name>
</gene>
<sequence>MGSMYGGSSVESGFEPGALRPPGRDLTTRPSRPLRILNGTGQRKQAQNAYEFHQHSTKLNIKQAILCMYTRKSRGDFPLWFDEERNRFTHYNLKMLLLK</sequence>
<name>A0A4Y2NJJ4_ARAVE</name>
<dbReference type="AlphaFoldDB" id="A0A4Y2NJJ4"/>
<dbReference type="EMBL" id="BGPR01122509">
    <property type="protein sequence ID" value="GBN24403.1"/>
    <property type="molecule type" value="Genomic_DNA"/>
</dbReference>
<feature type="region of interest" description="Disordered" evidence="1">
    <location>
        <begin position="1"/>
        <end position="42"/>
    </location>
</feature>
<reference evidence="4 5" key="1">
    <citation type="journal article" date="2019" name="Sci. Rep.">
        <title>Orb-weaving spider Araneus ventricosus genome elucidates the spidroin gene catalogue.</title>
        <authorList>
            <person name="Kono N."/>
            <person name="Nakamura H."/>
            <person name="Ohtoshi R."/>
            <person name="Moran D.A.P."/>
            <person name="Shinohara A."/>
            <person name="Yoshida Y."/>
            <person name="Fujiwara M."/>
            <person name="Mori M."/>
            <person name="Tomita M."/>
            <person name="Arakawa K."/>
        </authorList>
    </citation>
    <scope>NUCLEOTIDE SEQUENCE [LARGE SCALE GENOMIC DNA]</scope>
</reference>
<organism evidence="4 5">
    <name type="scientific">Araneus ventricosus</name>
    <name type="common">Orbweaver spider</name>
    <name type="synonym">Epeira ventricosa</name>
    <dbReference type="NCBI Taxonomy" id="182803"/>
    <lineage>
        <taxon>Eukaryota</taxon>
        <taxon>Metazoa</taxon>
        <taxon>Ecdysozoa</taxon>
        <taxon>Arthropoda</taxon>
        <taxon>Chelicerata</taxon>
        <taxon>Arachnida</taxon>
        <taxon>Araneae</taxon>
        <taxon>Araneomorphae</taxon>
        <taxon>Entelegynae</taxon>
        <taxon>Araneoidea</taxon>
        <taxon>Araneidae</taxon>
        <taxon>Araneus</taxon>
    </lineage>
</organism>
<dbReference type="EMBL" id="BGPR01128207">
    <property type="protein sequence ID" value="GBN39082.1"/>
    <property type="molecule type" value="Genomic_DNA"/>
</dbReference>
<evidence type="ECO:0000313" key="4">
    <source>
        <dbReference type="EMBL" id="GBN39082.1"/>
    </source>
</evidence>
<keyword evidence="5" id="KW-1185">Reference proteome</keyword>
<proteinExistence type="predicted"/>
<dbReference type="EMBL" id="BGPR01128199">
    <property type="protein sequence ID" value="GBN39061.1"/>
    <property type="molecule type" value="Genomic_DNA"/>
</dbReference>
<evidence type="ECO:0000256" key="1">
    <source>
        <dbReference type="SAM" id="MobiDB-lite"/>
    </source>
</evidence>
<comment type="caution">
    <text evidence="4">The sequence shown here is derived from an EMBL/GenBank/DDBJ whole genome shotgun (WGS) entry which is preliminary data.</text>
</comment>
<dbReference type="Proteomes" id="UP000499080">
    <property type="component" value="Unassembled WGS sequence"/>
</dbReference>